<dbReference type="KEGG" id="vg:29078348"/>
<feature type="compositionally biased region" description="Basic and acidic residues" evidence="1">
    <location>
        <begin position="28"/>
        <end position="43"/>
    </location>
</feature>
<dbReference type="EMBL" id="KX557285">
    <property type="protein sequence ID" value="AOE44893.1"/>
    <property type="molecule type" value="Genomic_DNA"/>
</dbReference>
<name>A0A1B3B1I7_9CAUD</name>
<dbReference type="RefSeq" id="YP_009277820.1">
    <property type="nucleotide sequence ID" value="NC_031001.1"/>
</dbReference>
<feature type="compositionally biased region" description="Basic and acidic residues" evidence="1">
    <location>
        <begin position="1"/>
        <end position="11"/>
    </location>
</feature>
<gene>
    <name evidence="2" type="primary">81</name>
    <name evidence="2" type="ORF">SEA_TERAPIN_81</name>
</gene>
<dbReference type="Proteomes" id="UP000204083">
    <property type="component" value="Segment"/>
</dbReference>
<feature type="region of interest" description="Disordered" evidence="1">
    <location>
        <begin position="1"/>
        <end position="43"/>
    </location>
</feature>
<evidence type="ECO:0000313" key="2">
    <source>
        <dbReference type="EMBL" id="AOE44893.1"/>
    </source>
</evidence>
<dbReference type="OrthoDB" id="24588at10239"/>
<organism evidence="2 3">
    <name type="scientific">Gordonia phage Terapin</name>
    <dbReference type="NCBI Taxonomy" id="1887654"/>
    <lineage>
        <taxon>Viruses</taxon>
        <taxon>Duplodnaviria</taxon>
        <taxon>Heunggongvirae</taxon>
        <taxon>Uroviricota</taxon>
        <taxon>Caudoviricetes</taxon>
        <taxon>Terapinvirus</taxon>
        <taxon>Terapinvirus terapin</taxon>
    </lineage>
</organism>
<protein>
    <submittedName>
        <fullName evidence="2">Resolvase</fullName>
    </submittedName>
</protein>
<evidence type="ECO:0000313" key="3">
    <source>
        <dbReference type="Proteomes" id="UP000204083"/>
    </source>
</evidence>
<proteinExistence type="predicted"/>
<keyword evidence="3" id="KW-1185">Reference proteome</keyword>
<sequence>MSEGRPEEPARLKRKRPKAPQIIQMSERPQRDVKREKRQQDRLRERMCPEKISREDLEIEDYACVIALDPGGTTGWSLFQVQPEALSSLDEHEQYGVLKNVVDWKHGQIDCGSQKGNRGVGGYRDISTSGEAVGEGEILGLLRSWPAAAVIIEDFILDPKRFNMGRDLLSPVRITSVVSYDLWLQGRDYFVQGASLAKTTATDEKLKAWGYYSSTGGLGHARDADRHALTFFKRAAQHTPQGRELRERAWPHLYGPGEEFYDPGKTASQRRTG</sequence>
<accession>A0A1B3B1I7</accession>
<reference evidence="2 3" key="1">
    <citation type="submission" date="2016-07" db="EMBL/GenBank/DDBJ databases">
        <authorList>
            <person name="Montgomery M.T."/>
            <person name="Pope W.H."/>
            <person name="Garlena R.A."/>
            <person name="Russell D.A."/>
            <person name="Jacobs-Sera D."/>
            <person name="Hendrix R.W."/>
            <person name="Hatfull G.F."/>
        </authorList>
    </citation>
    <scope>NUCLEOTIDE SEQUENCE [LARGE SCALE GENOMIC DNA]</scope>
</reference>
<dbReference type="GeneID" id="29078348"/>
<evidence type="ECO:0000256" key="1">
    <source>
        <dbReference type="SAM" id="MobiDB-lite"/>
    </source>
</evidence>